<dbReference type="OrthoDB" id="9804758at2"/>
<evidence type="ECO:0000313" key="3">
    <source>
        <dbReference type="Proteomes" id="UP000031643"/>
    </source>
</evidence>
<dbReference type="GO" id="GO:0006777">
    <property type="term" value="P:Mo-molybdopterin cofactor biosynthetic process"/>
    <property type="evidence" value="ECO:0007669"/>
    <property type="project" value="InterPro"/>
</dbReference>
<reference evidence="2 3" key="1">
    <citation type="submission" date="2014-09" db="EMBL/GenBank/DDBJ databases">
        <title>Genome sequencing of Methyloceanibacter caenitepidi Gela4.</title>
        <authorList>
            <person name="Takeuchi M."/>
            <person name="Susumu S."/>
            <person name="Kamagata Y."/>
            <person name="Oshima K."/>
            <person name="Hattori M."/>
            <person name="Iwasaki W."/>
        </authorList>
    </citation>
    <scope>NUCLEOTIDE SEQUENCE [LARGE SCALE GENOMIC DNA]</scope>
    <source>
        <strain evidence="2 3">Gela4</strain>
    </source>
</reference>
<dbReference type="HOGENOM" id="CLU_068199_2_1_5"/>
<dbReference type="RefSeq" id="WP_045368905.1">
    <property type="nucleotide sequence ID" value="NZ_AP014648.1"/>
</dbReference>
<dbReference type="AlphaFoldDB" id="A0A0A8K9A7"/>
<dbReference type="InterPro" id="IPR004435">
    <property type="entry name" value="MobB_dom"/>
</dbReference>
<dbReference type="PANTHER" id="PTHR40072:SF1">
    <property type="entry name" value="MOLYBDOPTERIN-GUANINE DINUCLEOTIDE BIOSYNTHESIS ADAPTER PROTEIN"/>
    <property type="match status" value="1"/>
</dbReference>
<feature type="domain" description="Molybdopterin-guanine dinucleotide biosynthesis protein B (MobB)" evidence="1">
    <location>
        <begin position="5"/>
        <end position="138"/>
    </location>
</feature>
<dbReference type="SUPFAM" id="SSF52540">
    <property type="entry name" value="P-loop containing nucleoside triphosphate hydrolases"/>
    <property type="match status" value="1"/>
</dbReference>
<dbReference type="PANTHER" id="PTHR40072">
    <property type="entry name" value="MOLYBDOPTERIN-GUANINE DINUCLEOTIDE BIOSYNTHESIS ADAPTER PROTEIN-RELATED"/>
    <property type="match status" value="1"/>
</dbReference>
<dbReference type="GO" id="GO:0005525">
    <property type="term" value="F:GTP binding"/>
    <property type="evidence" value="ECO:0007669"/>
    <property type="project" value="InterPro"/>
</dbReference>
<dbReference type="Proteomes" id="UP000031643">
    <property type="component" value="Chromosome"/>
</dbReference>
<dbReference type="CDD" id="cd03116">
    <property type="entry name" value="MobB"/>
    <property type="match status" value="1"/>
</dbReference>
<dbReference type="KEGG" id="mcg:GL4_3218"/>
<proteinExistence type="predicted"/>
<gene>
    <name evidence="2" type="ORF">GL4_3218</name>
</gene>
<dbReference type="Gene3D" id="3.40.50.300">
    <property type="entry name" value="P-loop containing nucleotide triphosphate hydrolases"/>
    <property type="match status" value="1"/>
</dbReference>
<sequence length="171" mass="18693">MSPPVFGVVGWKNSGKTTLMTGLIHELTARGFAVSVLKHAHVNFDVDHPGRDSFKMREAGATQIILSSPRRFALMRELGDAPEMSFGELMQHAGPCDVVLVEGYKRETYPKIEIRRDGAASRESLSAEVPGIVAIASDRPDGETESLPVFPIDATERIVDFMLKAVGLERS</sequence>
<accession>A0A0A8K9A7</accession>
<keyword evidence="3" id="KW-1185">Reference proteome</keyword>
<dbReference type="InterPro" id="IPR027417">
    <property type="entry name" value="P-loop_NTPase"/>
</dbReference>
<evidence type="ECO:0000313" key="2">
    <source>
        <dbReference type="EMBL" id="BAQ18649.1"/>
    </source>
</evidence>
<dbReference type="NCBIfam" id="TIGR00176">
    <property type="entry name" value="mobB"/>
    <property type="match status" value="1"/>
</dbReference>
<organism evidence="2 3">
    <name type="scientific">Methyloceanibacter caenitepidi</name>
    <dbReference type="NCBI Taxonomy" id="1384459"/>
    <lineage>
        <taxon>Bacteria</taxon>
        <taxon>Pseudomonadati</taxon>
        <taxon>Pseudomonadota</taxon>
        <taxon>Alphaproteobacteria</taxon>
        <taxon>Hyphomicrobiales</taxon>
        <taxon>Hyphomicrobiaceae</taxon>
        <taxon>Methyloceanibacter</taxon>
    </lineage>
</organism>
<dbReference type="Pfam" id="PF03205">
    <property type="entry name" value="MobB"/>
    <property type="match status" value="1"/>
</dbReference>
<dbReference type="EMBL" id="AP014648">
    <property type="protein sequence ID" value="BAQ18649.1"/>
    <property type="molecule type" value="Genomic_DNA"/>
</dbReference>
<dbReference type="InterPro" id="IPR052539">
    <property type="entry name" value="MGD_biosynthesis_adapter"/>
</dbReference>
<name>A0A0A8K9A7_9HYPH</name>
<evidence type="ECO:0000259" key="1">
    <source>
        <dbReference type="Pfam" id="PF03205"/>
    </source>
</evidence>
<protein>
    <submittedName>
        <fullName evidence="2">Molybdopterin-guanine dinucleotide biosynthesis protein MobB</fullName>
    </submittedName>
</protein>
<dbReference type="STRING" id="1384459.GL4_3218"/>